<dbReference type="CDD" id="cd02274">
    <property type="entry name" value="DHDPR_N"/>
    <property type="match status" value="1"/>
</dbReference>
<evidence type="ECO:0000256" key="8">
    <source>
        <dbReference type="ARBA" id="ARBA00037922"/>
    </source>
</evidence>
<dbReference type="SUPFAM" id="SSF51735">
    <property type="entry name" value="NAD(P)-binding Rossmann-fold domains"/>
    <property type="match status" value="1"/>
</dbReference>
<feature type="binding site" evidence="12">
    <location>
        <begin position="158"/>
        <end position="159"/>
    </location>
    <ligand>
        <name>(S)-2,3,4,5-tetrahydrodipicolinate</name>
        <dbReference type="ChEBI" id="CHEBI:16845"/>
    </ligand>
</feature>
<evidence type="ECO:0000256" key="1">
    <source>
        <dbReference type="ARBA" id="ARBA00006642"/>
    </source>
</evidence>
<dbReference type="PANTHER" id="PTHR20836:SF0">
    <property type="entry name" value="4-HYDROXY-TETRAHYDRODIPICOLINATE REDUCTASE 1, CHLOROPLASTIC-RELATED"/>
    <property type="match status" value="1"/>
</dbReference>
<dbReference type="RefSeq" id="WP_015710696.1">
    <property type="nucleotide sequence ID" value="NC_015577.1"/>
</dbReference>
<dbReference type="UniPathway" id="UPA00034">
    <property type="reaction ID" value="UER00018"/>
</dbReference>
<dbReference type="GO" id="GO:0016726">
    <property type="term" value="F:oxidoreductase activity, acting on CH or CH2 groups, NAD or NADP as acceptor"/>
    <property type="evidence" value="ECO:0007669"/>
    <property type="project" value="UniProtKB-UniRule"/>
</dbReference>
<evidence type="ECO:0000313" key="16">
    <source>
        <dbReference type="Proteomes" id="UP000009222"/>
    </source>
</evidence>
<dbReference type="FunCoup" id="F5YG03">
    <property type="interactions" value="455"/>
</dbReference>
<evidence type="ECO:0000259" key="14">
    <source>
        <dbReference type="Pfam" id="PF05173"/>
    </source>
</evidence>
<dbReference type="PIRSF" id="PIRSF000161">
    <property type="entry name" value="DHPR"/>
    <property type="match status" value="1"/>
</dbReference>
<dbReference type="Proteomes" id="UP000009222">
    <property type="component" value="Chromosome"/>
</dbReference>
<evidence type="ECO:0000259" key="13">
    <source>
        <dbReference type="Pfam" id="PF01113"/>
    </source>
</evidence>
<keyword evidence="7 12" id="KW-0457">Lysine biosynthesis</keyword>
<dbReference type="InParanoid" id="F5YG03"/>
<feature type="active site" description="Proton donor/acceptor" evidence="12">
    <location>
        <position position="148"/>
    </location>
</feature>
<accession>F5YG03</accession>
<name>F5YG03_LEAAZ</name>
<comment type="function">
    <text evidence="12">Catalyzes the conversion of 4-hydroxy-tetrahydrodipicolinate (HTPA) to tetrahydrodipicolinate.</text>
</comment>
<proteinExistence type="inferred from homology"/>
<dbReference type="Gene3D" id="3.40.50.720">
    <property type="entry name" value="NAD(P)-binding Rossmann-like Domain"/>
    <property type="match status" value="1"/>
</dbReference>
<dbReference type="Pfam" id="PF05173">
    <property type="entry name" value="DapB_C"/>
    <property type="match status" value="1"/>
</dbReference>
<evidence type="ECO:0000256" key="6">
    <source>
        <dbReference type="ARBA" id="ARBA00023027"/>
    </source>
</evidence>
<feature type="active site" description="Proton donor" evidence="12">
    <location>
        <position position="152"/>
    </location>
</feature>
<evidence type="ECO:0000256" key="7">
    <source>
        <dbReference type="ARBA" id="ARBA00023154"/>
    </source>
</evidence>
<dbReference type="NCBIfam" id="TIGR00036">
    <property type="entry name" value="dapB"/>
    <property type="match status" value="1"/>
</dbReference>
<dbReference type="PANTHER" id="PTHR20836">
    <property type="entry name" value="DIHYDRODIPICOLINATE REDUCTASE"/>
    <property type="match status" value="1"/>
</dbReference>
<comment type="subunit">
    <text evidence="12">Homotetramer.</text>
</comment>
<dbReference type="EC" id="1.17.1.8" evidence="9 12"/>
<comment type="catalytic activity">
    <reaction evidence="10 12">
        <text>(S)-2,3,4,5-tetrahydrodipicolinate + NADP(+) + H2O = (2S,4S)-4-hydroxy-2,3,4,5-tetrahydrodipicolinate + NADPH + H(+)</text>
        <dbReference type="Rhea" id="RHEA:35331"/>
        <dbReference type="ChEBI" id="CHEBI:15377"/>
        <dbReference type="ChEBI" id="CHEBI:15378"/>
        <dbReference type="ChEBI" id="CHEBI:16845"/>
        <dbReference type="ChEBI" id="CHEBI:57783"/>
        <dbReference type="ChEBI" id="CHEBI:58349"/>
        <dbReference type="ChEBI" id="CHEBI:67139"/>
        <dbReference type="EC" id="1.17.1.8"/>
    </reaction>
</comment>
<comment type="similarity">
    <text evidence="1 12">Belongs to the DapB family.</text>
</comment>
<comment type="subcellular location">
    <subcellularLocation>
        <location evidence="12">Cytoplasm</location>
    </subcellularLocation>
</comment>
<evidence type="ECO:0000256" key="4">
    <source>
        <dbReference type="ARBA" id="ARBA00022915"/>
    </source>
</evidence>
<dbReference type="OrthoDB" id="9790352at2"/>
<dbReference type="InterPro" id="IPR036291">
    <property type="entry name" value="NAD(P)-bd_dom_sf"/>
</dbReference>
<dbReference type="Gene3D" id="3.30.360.10">
    <property type="entry name" value="Dihydrodipicolinate Reductase, domain 2"/>
    <property type="match status" value="1"/>
</dbReference>
<comment type="pathway">
    <text evidence="8 12">Amino-acid biosynthesis; L-lysine biosynthesis via DAP pathway; (S)-tetrahydrodipicolinate from L-aspartate: step 4/4.</text>
</comment>
<dbReference type="AlphaFoldDB" id="F5YG03"/>
<dbReference type="Pfam" id="PF01113">
    <property type="entry name" value="DapB_N"/>
    <property type="match status" value="1"/>
</dbReference>
<protein>
    <recommendedName>
        <fullName evidence="9 12">4-hydroxy-tetrahydrodipicolinate reductase</fullName>
        <shortName evidence="12">HTPA reductase</shortName>
        <ecNumber evidence="9 12">1.17.1.8</ecNumber>
    </recommendedName>
</protein>
<gene>
    <name evidence="12 15" type="primary">dapB</name>
    <name evidence="15" type="ordered locus">TREAZ_1304</name>
</gene>
<evidence type="ECO:0000256" key="2">
    <source>
        <dbReference type="ARBA" id="ARBA00022605"/>
    </source>
</evidence>
<keyword evidence="2 12" id="KW-0028">Amino-acid biosynthesis</keyword>
<dbReference type="GO" id="GO:0019877">
    <property type="term" value="P:diaminopimelate biosynthetic process"/>
    <property type="evidence" value="ECO:0007669"/>
    <property type="project" value="UniProtKB-UniRule"/>
</dbReference>
<dbReference type="GO" id="GO:0009089">
    <property type="term" value="P:lysine biosynthetic process via diaminopimelate"/>
    <property type="evidence" value="ECO:0007669"/>
    <property type="project" value="UniProtKB-UniRule"/>
</dbReference>
<keyword evidence="5 12" id="KW-0560">Oxidoreductase</keyword>
<reference evidence="16" key="1">
    <citation type="submission" date="2009-12" db="EMBL/GenBank/DDBJ databases">
        <title>Complete sequence of Treponema azotonutricium strain ZAS-9.</title>
        <authorList>
            <person name="Tetu S.G."/>
            <person name="Matson E."/>
            <person name="Ren Q."/>
            <person name="Seshadri R."/>
            <person name="Elbourne L."/>
            <person name="Hassan K.A."/>
            <person name="Durkin A."/>
            <person name="Radune D."/>
            <person name="Mohamoud Y."/>
            <person name="Shay R."/>
            <person name="Jin S."/>
            <person name="Zhang X."/>
            <person name="Lucey K."/>
            <person name="Ballor N.R."/>
            <person name="Ottesen E."/>
            <person name="Rosenthal R."/>
            <person name="Allen A."/>
            <person name="Leadbetter J.R."/>
            <person name="Paulsen I.T."/>
        </authorList>
    </citation>
    <scope>NUCLEOTIDE SEQUENCE [LARGE SCALE GENOMIC DNA]</scope>
    <source>
        <strain evidence="16">ATCC BAA-888 / DSM 13862 / ZAS-9</strain>
    </source>
</reference>
<feature type="domain" description="Dihydrodipicolinate reductase N-terminal" evidence="13">
    <location>
        <begin position="1"/>
        <end position="116"/>
    </location>
</feature>
<evidence type="ECO:0000256" key="3">
    <source>
        <dbReference type="ARBA" id="ARBA00022857"/>
    </source>
</evidence>
<organism evidence="15 16">
    <name type="scientific">Leadbettera azotonutricia (strain ATCC BAA-888 / DSM 13862 / ZAS-9)</name>
    <name type="common">Treponema azotonutricium</name>
    <dbReference type="NCBI Taxonomy" id="545695"/>
    <lineage>
        <taxon>Bacteria</taxon>
        <taxon>Pseudomonadati</taxon>
        <taxon>Spirochaetota</taxon>
        <taxon>Spirochaetia</taxon>
        <taxon>Spirochaetales</taxon>
        <taxon>Breznakiellaceae</taxon>
        <taxon>Leadbettera</taxon>
    </lineage>
</organism>
<sequence length="261" mass="27701">MKLALVGYGKMGRILEARALEKGHSIAAVIDPFVKGTADSGAPVYGSLAEALKGGLGQADGAIEFTRPDTAPENIKFLAEHKIPVTVGTTGWYAKLPEITAAVNAAGASLLWASNFSLGVNLFYLIAAHAASLFDPFAEYDVGGFEVHHNKKADSPSGTAITLAEKVLSRMKRKTKAVYDKLDRPPRADELHFASLRAGSVPGVHSLVFDSQADTIEITHTARNREGLAAGAILAAEWLGSRSGVYTMDDVLADILNRSIN</sequence>
<comment type="caution">
    <text evidence="12">Lacks conserved residue(s) required for the propagation of feature annotation.</text>
</comment>
<feature type="binding site" evidence="12">
    <location>
        <begin position="88"/>
        <end position="90"/>
    </location>
    <ligand>
        <name>NAD(+)</name>
        <dbReference type="ChEBI" id="CHEBI:57540"/>
    </ligand>
</feature>
<dbReference type="InterPro" id="IPR022663">
    <property type="entry name" value="DapB_C"/>
</dbReference>
<dbReference type="InterPro" id="IPR023940">
    <property type="entry name" value="DHDPR_bac"/>
</dbReference>
<feature type="binding site" evidence="12">
    <location>
        <position position="35"/>
    </location>
    <ligand>
        <name>NADP(+)</name>
        <dbReference type="ChEBI" id="CHEBI:58349"/>
    </ligand>
</feature>
<dbReference type="EMBL" id="CP001841">
    <property type="protein sequence ID" value="AEF83392.1"/>
    <property type="molecule type" value="Genomic_DNA"/>
</dbReference>
<keyword evidence="6 12" id="KW-0520">NAD</keyword>
<comment type="caution">
    <text evidence="12">Was originally thought to be a dihydrodipicolinate reductase (DHDPR), catalyzing the conversion of dihydrodipicolinate to tetrahydrodipicolinate. However, it was shown in E.coli that the substrate of the enzymatic reaction is not dihydrodipicolinate (DHDP) but in fact (2S,4S)-4-hydroxy-2,3,4,5-tetrahydrodipicolinic acid (HTPA), the product released by the DapA-catalyzed reaction.</text>
</comment>
<dbReference type="HAMAP" id="MF_00102">
    <property type="entry name" value="DapB"/>
    <property type="match status" value="1"/>
</dbReference>
<evidence type="ECO:0000256" key="5">
    <source>
        <dbReference type="ARBA" id="ARBA00023002"/>
    </source>
</evidence>
<evidence type="ECO:0000313" key="15">
    <source>
        <dbReference type="EMBL" id="AEF83392.1"/>
    </source>
</evidence>
<evidence type="ECO:0000256" key="12">
    <source>
        <dbReference type="HAMAP-Rule" id="MF_00102"/>
    </source>
</evidence>
<evidence type="ECO:0000256" key="9">
    <source>
        <dbReference type="ARBA" id="ARBA00038983"/>
    </source>
</evidence>
<reference evidence="15 16" key="2">
    <citation type="journal article" date="2011" name="ISME J.">
        <title>RNA-seq reveals cooperative metabolic interactions between two termite-gut spirochete species in co-culture.</title>
        <authorList>
            <person name="Rosenthal A.Z."/>
            <person name="Matson E.G."/>
            <person name="Eldar A."/>
            <person name="Leadbetter J.R."/>
        </authorList>
    </citation>
    <scope>NUCLEOTIDE SEQUENCE [LARGE SCALE GENOMIC DNA]</scope>
    <source>
        <strain evidence="16">ATCC BAA-888 / DSM 13862 / ZAS-9</strain>
    </source>
</reference>
<dbReference type="eggNOG" id="COG0289">
    <property type="taxonomic scope" value="Bacteria"/>
</dbReference>
<evidence type="ECO:0000256" key="11">
    <source>
        <dbReference type="ARBA" id="ARBA00049396"/>
    </source>
</evidence>
<feature type="binding site" evidence="12">
    <location>
        <begin position="113"/>
        <end position="116"/>
    </location>
    <ligand>
        <name>NAD(+)</name>
        <dbReference type="ChEBI" id="CHEBI:57540"/>
    </ligand>
</feature>
<keyword evidence="3 12" id="KW-0521">NADP</keyword>
<comment type="catalytic activity">
    <reaction evidence="11 12">
        <text>(S)-2,3,4,5-tetrahydrodipicolinate + NAD(+) + H2O = (2S,4S)-4-hydroxy-2,3,4,5-tetrahydrodipicolinate + NADH + H(+)</text>
        <dbReference type="Rhea" id="RHEA:35323"/>
        <dbReference type="ChEBI" id="CHEBI:15377"/>
        <dbReference type="ChEBI" id="CHEBI:15378"/>
        <dbReference type="ChEBI" id="CHEBI:16845"/>
        <dbReference type="ChEBI" id="CHEBI:57540"/>
        <dbReference type="ChEBI" id="CHEBI:57945"/>
        <dbReference type="ChEBI" id="CHEBI:67139"/>
        <dbReference type="EC" id="1.17.1.8"/>
    </reaction>
</comment>
<evidence type="ECO:0000256" key="10">
    <source>
        <dbReference type="ARBA" id="ARBA00049080"/>
    </source>
</evidence>
<dbReference type="GO" id="GO:0051287">
    <property type="term" value="F:NAD binding"/>
    <property type="evidence" value="ECO:0007669"/>
    <property type="project" value="UniProtKB-UniRule"/>
</dbReference>
<dbReference type="GO" id="GO:0008839">
    <property type="term" value="F:4-hydroxy-tetrahydrodipicolinate reductase"/>
    <property type="evidence" value="ECO:0007669"/>
    <property type="project" value="UniProtKB-UniRule"/>
</dbReference>
<dbReference type="SUPFAM" id="SSF55347">
    <property type="entry name" value="Glyceraldehyde-3-phosphate dehydrogenase-like, C-terminal domain"/>
    <property type="match status" value="1"/>
</dbReference>
<keyword evidence="12" id="KW-0963">Cytoplasm</keyword>
<dbReference type="STRING" id="545695.TREAZ_1304"/>
<feature type="binding site" evidence="12">
    <location>
        <position position="31"/>
    </location>
    <ligand>
        <name>NAD(+)</name>
        <dbReference type="ChEBI" id="CHEBI:57540"/>
    </ligand>
</feature>
<dbReference type="GO" id="GO:0005829">
    <property type="term" value="C:cytosol"/>
    <property type="evidence" value="ECO:0007669"/>
    <property type="project" value="TreeGrafter"/>
</dbReference>
<feature type="binding site" evidence="12">
    <location>
        <position position="149"/>
    </location>
    <ligand>
        <name>(S)-2,3,4,5-tetrahydrodipicolinate</name>
        <dbReference type="ChEBI" id="CHEBI:16845"/>
    </ligand>
</feature>
<keyword evidence="16" id="KW-1185">Reference proteome</keyword>
<feature type="domain" description="Dihydrodipicolinate reductase C-terminal" evidence="14">
    <location>
        <begin position="119"/>
        <end position="252"/>
    </location>
</feature>
<keyword evidence="4 12" id="KW-0220">Diaminopimelate biosynthesis</keyword>
<dbReference type="KEGG" id="taz:TREAZ_1304"/>
<dbReference type="HOGENOM" id="CLU_047479_1_0_12"/>
<dbReference type="InterPro" id="IPR000846">
    <property type="entry name" value="DapB_N"/>
</dbReference>
<dbReference type="GO" id="GO:0050661">
    <property type="term" value="F:NADP binding"/>
    <property type="evidence" value="ECO:0007669"/>
    <property type="project" value="UniProtKB-UniRule"/>
</dbReference>